<name>A0A4S3LZF7_9FLAO</name>
<accession>A0A4S3LZF7</accession>
<dbReference type="RefSeq" id="WP_136336895.1">
    <property type="nucleotide sequence ID" value="NZ_QXMP01000023.1"/>
</dbReference>
<protein>
    <submittedName>
        <fullName evidence="1">Uncharacterized protein</fullName>
    </submittedName>
</protein>
<dbReference type="Proteomes" id="UP000305939">
    <property type="component" value="Unassembled WGS sequence"/>
</dbReference>
<comment type="caution">
    <text evidence="1">The sequence shown here is derived from an EMBL/GenBank/DDBJ whole genome shotgun (WGS) entry which is preliminary data.</text>
</comment>
<reference evidence="1 2" key="1">
    <citation type="submission" date="2019-04" db="EMBL/GenBank/DDBJ databases">
        <title>Draft genome sequence of Robertkochia marina CC-AMO-30D.</title>
        <authorList>
            <person name="Hameed A."/>
            <person name="Lin S.-Y."/>
            <person name="Shahina M."/>
            <person name="Lai W.-A."/>
            <person name="Young C.-C."/>
        </authorList>
    </citation>
    <scope>NUCLEOTIDE SEQUENCE [LARGE SCALE GENOMIC DNA]</scope>
    <source>
        <strain evidence="1 2">CC-AMO-30D</strain>
    </source>
</reference>
<gene>
    <name evidence="1" type="ORF">E7Z59_13695</name>
</gene>
<organism evidence="1 2">
    <name type="scientific">Robertkochia marina</name>
    <dbReference type="NCBI Taxonomy" id="1227945"/>
    <lineage>
        <taxon>Bacteria</taxon>
        <taxon>Pseudomonadati</taxon>
        <taxon>Bacteroidota</taxon>
        <taxon>Flavobacteriia</taxon>
        <taxon>Flavobacteriales</taxon>
        <taxon>Flavobacteriaceae</taxon>
        <taxon>Robertkochia</taxon>
    </lineage>
</organism>
<keyword evidence="2" id="KW-1185">Reference proteome</keyword>
<proteinExistence type="predicted"/>
<dbReference type="EMBL" id="SSMC01000003">
    <property type="protein sequence ID" value="THD66826.1"/>
    <property type="molecule type" value="Genomic_DNA"/>
</dbReference>
<sequence>MERSQMNNPERQEQGKYTKLEVISALIGGHHVFEIYYQNRRLIGTFPDGIWGNKKAMIREAKKLIDQAHQVEPFKTL</sequence>
<evidence type="ECO:0000313" key="2">
    <source>
        <dbReference type="Proteomes" id="UP000305939"/>
    </source>
</evidence>
<dbReference type="AlphaFoldDB" id="A0A4S3LZF7"/>
<evidence type="ECO:0000313" key="1">
    <source>
        <dbReference type="EMBL" id="THD66826.1"/>
    </source>
</evidence>